<comment type="catalytic activity">
    <reaction evidence="10">
        <text>a (3S)-3-hydroxyacyl-CoA + NAD(+) = a 3-oxoacyl-CoA + NADH + H(+)</text>
        <dbReference type="Rhea" id="RHEA:22432"/>
        <dbReference type="ChEBI" id="CHEBI:15378"/>
        <dbReference type="ChEBI" id="CHEBI:57318"/>
        <dbReference type="ChEBI" id="CHEBI:57540"/>
        <dbReference type="ChEBI" id="CHEBI:57945"/>
        <dbReference type="ChEBI" id="CHEBI:90726"/>
        <dbReference type="EC" id="1.1.1.35"/>
    </reaction>
</comment>
<keyword evidence="4" id="KW-0442">Lipid degradation</keyword>
<feature type="domain" description="3-hydroxyacyl-CoA dehydrogenase C-terminal" evidence="12">
    <location>
        <begin position="508"/>
        <end position="591"/>
    </location>
</feature>
<accession>A0A438AKZ9</accession>
<dbReference type="RefSeq" id="WP_127904756.1">
    <property type="nucleotide sequence ID" value="NZ_RQXX01000001.1"/>
</dbReference>
<dbReference type="SUPFAM" id="SSF52096">
    <property type="entry name" value="ClpP/crotonase"/>
    <property type="match status" value="1"/>
</dbReference>
<dbReference type="UniPathway" id="UPA00659"/>
<keyword evidence="15" id="KW-1185">Reference proteome</keyword>
<dbReference type="InterPro" id="IPR050136">
    <property type="entry name" value="FA_oxidation_alpha_subunit"/>
</dbReference>
<organism evidence="14 15">
    <name type="scientific">Mesobaculum littorinae</name>
    <dbReference type="NCBI Taxonomy" id="2486419"/>
    <lineage>
        <taxon>Bacteria</taxon>
        <taxon>Pseudomonadati</taxon>
        <taxon>Pseudomonadota</taxon>
        <taxon>Alphaproteobacteria</taxon>
        <taxon>Rhodobacterales</taxon>
        <taxon>Roseobacteraceae</taxon>
        <taxon>Mesobaculum</taxon>
    </lineage>
</organism>
<name>A0A438AKZ9_9RHOB</name>
<comment type="similarity">
    <text evidence="2">In the central section; belongs to the 3-hydroxyacyl-CoA dehydrogenase family.</text>
</comment>
<dbReference type="InterPro" id="IPR029045">
    <property type="entry name" value="ClpP/crotonase-like_dom_sf"/>
</dbReference>
<dbReference type="EMBL" id="RQXX01000001">
    <property type="protein sequence ID" value="RVV99314.1"/>
    <property type="molecule type" value="Genomic_DNA"/>
</dbReference>
<feature type="region of interest" description="Disordered" evidence="11">
    <location>
        <begin position="62"/>
        <end position="86"/>
    </location>
</feature>
<evidence type="ECO:0000313" key="15">
    <source>
        <dbReference type="Proteomes" id="UP000285908"/>
    </source>
</evidence>
<evidence type="ECO:0000259" key="13">
    <source>
        <dbReference type="Pfam" id="PF02737"/>
    </source>
</evidence>
<evidence type="ECO:0000256" key="6">
    <source>
        <dbReference type="ARBA" id="ARBA00023027"/>
    </source>
</evidence>
<evidence type="ECO:0000259" key="12">
    <source>
        <dbReference type="Pfam" id="PF00725"/>
    </source>
</evidence>
<evidence type="ECO:0000256" key="9">
    <source>
        <dbReference type="ARBA" id="ARBA00023268"/>
    </source>
</evidence>
<keyword evidence="8" id="KW-0456">Lyase</keyword>
<sequence>MSRLLQARRRGILLLALADLPAAGLGPDDRAGLARALQDAATDTGLVGVVLGPAGPAGFADAGLADPDALRPPATRRRRADAEDTPPTLAELAEMIEAMPCPVVLRLAGRVTGGLAELALAADGCIAVEGLSLAFTDTALGLPPAAGATQRLPRRCGARQALDCLLGGATLDAAGAVAAGIADLSVRRGPAATAAHPFHDTVAGLPEAMALAAELAVTPELRPLDRNAGLADPSAYLAEIAQARSALSSGEQGKDTVALRVIDCVEAALILSLEAGLGMERAARADALATPATRALIHVARAEVDPARLRPSGGTASARGEVAVIGVAGVPLVAEALAAGLAVTLVEVDQGGLDTALGALVDGLDAEVLAGRLAAEERDRRLARLAPTTRLERLGAVPLAVEGGETDPDLVRELLRAMAVAAGTDTRCVRIDATGDVDRLAREGAQPALVTLDLPRDIEARGLAGLAAAPGATPDAVAAAAGFARRLGRHVVQGAGVAGRLRLTLSATLARTVERLLLSGATPEAIDASLRAAGWRTGPCLRFDRDGLDRVTAQAAAASAAGWAHPGLGFLETLAEVGQTGRAAGAGLYDWAGGQPGGVTPLVLRAISGGTEAAAPTPDAGEAPPDAAGIRDRIEAALAVAGLRAVASGAAGQAADIDLVAIHGLGLPRISGGPMHAAGQGGLVRLQSRLRALAAEDPELWTPPPLLADLIKTGRTLEGGAA</sequence>
<dbReference type="InterPro" id="IPR008927">
    <property type="entry name" value="6-PGluconate_DH-like_C_sf"/>
</dbReference>
<evidence type="ECO:0000313" key="14">
    <source>
        <dbReference type="EMBL" id="RVV99314.1"/>
    </source>
</evidence>
<evidence type="ECO:0000256" key="1">
    <source>
        <dbReference type="ARBA" id="ARBA00005005"/>
    </source>
</evidence>
<protein>
    <submittedName>
        <fullName evidence="14">Uncharacterized protein</fullName>
    </submittedName>
</protein>
<evidence type="ECO:0000256" key="11">
    <source>
        <dbReference type="SAM" id="MobiDB-lite"/>
    </source>
</evidence>
<dbReference type="PANTHER" id="PTHR43612">
    <property type="entry name" value="TRIFUNCTIONAL ENZYME SUBUNIT ALPHA"/>
    <property type="match status" value="1"/>
</dbReference>
<evidence type="ECO:0000256" key="7">
    <source>
        <dbReference type="ARBA" id="ARBA00023098"/>
    </source>
</evidence>
<dbReference type="GO" id="GO:0006635">
    <property type="term" value="P:fatty acid beta-oxidation"/>
    <property type="evidence" value="ECO:0007669"/>
    <property type="project" value="UniProtKB-UniPathway"/>
</dbReference>
<proteinExistence type="inferred from homology"/>
<keyword evidence="3" id="KW-0276">Fatty acid metabolism</keyword>
<evidence type="ECO:0000256" key="3">
    <source>
        <dbReference type="ARBA" id="ARBA00022832"/>
    </source>
</evidence>
<keyword evidence="6" id="KW-0520">NAD</keyword>
<dbReference type="Gene3D" id="1.10.1040.50">
    <property type="match status" value="1"/>
</dbReference>
<dbReference type="PANTHER" id="PTHR43612:SF3">
    <property type="entry name" value="TRIFUNCTIONAL ENZYME SUBUNIT ALPHA, MITOCHONDRIAL"/>
    <property type="match status" value="1"/>
</dbReference>
<feature type="domain" description="3-hydroxyacyl-CoA dehydrogenase NAD binding" evidence="13">
    <location>
        <begin position="322"/>
        <end position="443"/>
    </location>
</feature>
<comment type="pathway">
    <text evidence="1">Lipid metabolism; fatty acid beta-oxidation.</text>
</comment>
<dbReference type="Gene3D" id="3.90.226.10">
    <property type="entry name" value="2-enoyl-CoA Hydratase, Chain A, domain 1"/>
    <property type="match status" value="1"/>
</dbReference>
<dbReference type="AlphaFoldDB" id="A0A438AKZ9"/>
<dbReference type="Pfam" id="PF00725">
    <property type="entry name" value="3HCDH"/>
    <property type="match status" value="1"/>
</dbReference>
<dbReference type="InterPro" id="IPR036291">
    <property type="entry name" value="NAD(P)-bd_dom_sf"/>
</dbReference>
<evidence type="ECO:0000256" key="10">
    <source>
        <dbReference type="ARBA" id="ARBA00049556"/>
    </source>
</evidence>
<dbReference type="InterPro" id="IPR001753">
    <property type="entry name" value="Enoyl-CoA_hydra/iso"/>
</dbReference>
<dbReference type="SUPFAM" id="SSF51735">
    <property type="entry name" value="NAD(P)-binding Rossmann-fold domains"/>
    <property type="match status" value="1"/>
</dbReference>
<dbReference type="InterPro" id="IPR006108">
    <property type="entry name" value="3HC_DH_C"/>
</dbReference>
<evidence type="ECO:0000256" key="2">
    <source>
        <dbReference type="ARBA" id="ARBA00007005"/>
    </source>
</evidence>
<feature type="compositionally biased region" description="Low complexity" evidence="11">
    <location>
        <begin position="62"/>
        <end position="73"/>
    </location>
</feature>
<dbReference type="GO" id="GO:0004300">
    <property type="term" value="F:enoyl-CoA hydratase activity"/>
    <property type="evidence" value="ECO:0007669"/>
    <property type="project" value="TreeGrafter"/>
</dbReference>
<dbReference type="GO" id="GO:0070403">
    <property type="term" value="F:NAD+ binding"/>
    <property type="evidence" value="ECO:0007669"/>
    <property type="project" value="InterPro"/>
</dbReference>
<keyword evidence="7" id="KW-0443">Lipid metabolism</keyword>
<dbReference type="Pfam" id="PF02737">
    <property type="entry name" value="3HCDH_N"/>
    <property type="match status" value="1"/>
</dbReference>
<dbReference type="InterPro" id="IPR006176">
    <property type="entry name" value="3-OHacyl-CoA_DH_NAD-bd"/>
</dbReference>
<evidence type="ECO:0000256" key="5">
    <source>
        <dbReference type="ARBA" id="ARBA00023002"/>
    </source>
</evidence>
<keyword evidence="9" id="KW-0511">Multifunctional enzyme</keyword>
<dbReference type="CDD" id="cd06558">
    <property type="entry name" value="crotonase-like"/>
    <property type="match status" value="1"/>
</dbReference>
<keyword evidence="5" id="KW-0560">Oxidoreductase</keyword>
<gene>
    <name evidence="14" type="ORF">EKE94_01045</name>
</gene>
<reference evidence="14 15" key="1">
    <citation type="submission" date="2018-11" db="EMBL/GenBank/DDBJ databases">
        <title>Mesobaculum littorinae gen. nov., sp. nov., isolated from Littorina scabra that represents a novel genus of the order Rhodobacteraceae.</title>
        <authorList>
            <person name="Li F."/>
        </authorList>
    </citation>
    <scope>NUCLEOTIDE SEQUENCE [LARGE SCALE GENOMIC DNA]</scope>
    <source>
        <strain evidence="14 15">M0103</strain>
    </source>
</reference>
<evidence type="ECO:0000256" key="8">
    <source>
        <dbReference type="ARBA" id="ARBA00023239"/>
    </source>
</evidence>
<evidence type="ECO:0000256" key="4">
    <source>
        <dbReference type="ARBA" id="ARBA00022963"/>
    </source>
</evidence>
<dbReference type="Pfam" id="PF00378">
    <property type="entry name" value="ECH_1"/>
    <property type="match status" value="1"/>
</dbReference>
<dbReference type="GO" id="GO:0016509">
    <property type="term" value="F:long-chain (3S)-3-hydroxyacyl-CoA dehydrogenase (NAD+) activity"/>
    <property type="evidence" value="ECO:0007669"/>
    <property type="project" value="TreeGrafter"/>
</dbReference>
<dbReference type="SUPFAM" id="SSF48179">
    <property type="entry name" value="6-phosphogluconate dehydrogenase C-terminal domain-like"/>
    <property type="match status" value="2"/>
</dbReference>
<dbReference type="Proteomes" id="UP000285908">
    <property type="component" value="Unassembled WGS sequence"/>
</dbReference>
<dbReference type="OrthoDB" id="9771883at2"/>
<comment type="caution">
    <text evidence="14">The sequence shown here is derived from an EMBL/GenBank/DDBJ whole genome shotgun (WGS) entry which is preliminary data.</text>
</comment>
<dbReference type="Gene3D" id="3.40.50.720">
    <property type="entry name" value="NAD(P)-binding Rossmann-like Domain"/>
    <property type="match status" value="1"/>
</dbReference>